<evidence type="ECO:0000256" key="2">
    <source>
        <dbReference type="ARBA" id="ARBA00011900"/>
    </source>
</evidence>
<dbReference type="EC" id="2.1.1.72" evidence="2"/>
<comment type="similarity">
    <text evidence="1">Belongs to the N(4)/N(6)-methyltransferase family.</text>
</comment>
<dbReference type="InterPro" id="IPR051537">
    <property type="entry name" value="DNA_Adenine_Mtase"/>
</dbReference>
<gene>
    <name evidence="9" type="ORF">NHP190012_11100</name>
</gene>
<evidence type="ECO:0000256" key="4">
    <source>
        <dbReference type="ARBA" id="ARBA00022679"/>
    </source>
</evidence>
<dbReference type="SUPFAM" id="SSF53335">
    <property type="entry name" value="S-adenosyl-L-methionine-dependent methyltransferases"/>
    <property type="match status" value="1"/>
</dbReference>
<organism evidence="9 10">
    <name type="scientific">Helicobacter gastrofelis</name>
    <dbReference type="NCBI Taxonomy" id="2849642"/>
    <lineage>
        <taxon>Bacteria</taxon>
        <taxon>Pseudomonadati</taxon>
        <taxon>Campylobacterota</taxon>
        <taxon>Epsilonproteobacteria</taxon>
        <taxon>Campylobacterales</taxon>
        <taxon>Helicobacteraceae</taxon>
        <taxon>Helicobacter</taxon>
    </lineage>
</organism>
<dbReference type="Pfam" id="PF12161">
    <property type="entry name" value="HsdM_N"/>
    <property type="match status" value="1"/>
</dbReference>
<dbReference type="InterPro" id="IPR038333">
    <property type="entry name" value="T1MK-like_N_sf"/>
</dbReference>
<dbReference type="EMBL" id="AP024819">
    <property type="protein sequence ID" value="BCZ19468.1"/>
    <property type="molecule type" value="Genomic_DNA"/>
</dbReference>
<evidence type="ECO:0000256" key="3">
    <source>
        <dbReference type="ARBA" id="ARBA00022603"/>
    </source>
</evidence>
<dbReference type="PANTHER" id="PTHR42933:SF3">
    <property type="entry name" value="TYPE I RESTRICTION ENZYME MJAVIII METHYLASE SUBUNIT"/>
    <property type="match status" value="1"/>
</dbReference>
<evidence type="ECO:0000256" key="7">
    <source>
        <dbReference type="ARBA" id="ARBA00047942"/>
    </source>
</evidence>
<accession>A0ABN6IBG8</accession>
<evidence type="ECO:0000313" key="9">
    <source>
        <dbReference type="EMBL" id="BCZ19468.1"/>
    </source>
</evidence>
<dbReference type="PANTHER" id="PTHR42933">
    <property type="entry name" value="SLR6095 PROTEIN"/>
    <property type="match status" value="1"/>
</dbReference>
<keyword evidence="5" id="KW-0949">S-adenosyl-L-methionine</keyword>
<keyword evidence="6" id="KW-0680">Restriction system</keyword>
<keyword evidence="3" id="KW-0489">Methyltransferase</keyword>
<name>A0ABN6IBG8_9HELI</name>
<comment type="catalytic activity">
    <reaction evidence="7">
        <text>a 2'-deoxyadenosine in DNA + S-adenosyl-L-methionine = an N(6)-methyl-2'-deoxyadenosine in DNA + S-adenosyl-L-homocysteine + H(+)</text>
        <dbReference type="Rhea" id="RHEA:15197"/>
        <dbReference type="Rhea" id="RHEA-COMP:12418"/>
        <dbReference type="Rhea" id="RHEA-COMP:12419"/>
        <dbReference type="ChEBI" id="CHEBI:15378"/>
        <dbReference type="ChEBI" id="CHEBI:57856"/>
        <dbReference type="ChEBI" id="CHEBI:59789"/>
        <dbReference type="ChEBI" id="CHEBI:90615"/>
        <dbReference type="ChEBI" id="CHEBI:90616"/>
        <dbReference type="EC" id="2.1.1.72"/>
    </reaction>
</comment>
<feature type="domain" description="N6 adenine-specific DNA methyltransferase N-terminal" evidence="8">
    <location>
        <begin position="10"/>
        <end position="142"/>
    </location>
</feature>
<evidence type="ECO:0000259" key="8">
    <source>
        <dbReference type="Pfam" id="PF12161"/>
    </source>
</evidence>
<reference evidence="9 10" key="1">
    <citation type="submission" date="2021-07" db="EMBL/GenBank/DDBJ databases">
        <title>Novel Helicobacter sp. Isolated from a cat.</title>
        <authorList>
            <person name="Rimbara E."/>
            <person name="Suzuki M."/>
        </authorList>
    </citation>
    <scope>NUCLEOTIDE SEQUENCE [LARGE SCALE GENOMIC DNA]</scope>
    <source>
        <strain evidence="10">NHP19-012</strain>
    </source>
</reference>
<dbReference type="RefSeq" id="WP_260321540.1">
    <property type="nucleotide sequence ID" value="NZ_AP024819.1"/>
</dbReference>
<keyword evidence="10" id="KW-1185">Reference proteome</keyword>
<evidence type="ECO:0000256" key="1">
    <source>
        <dbReference type="ARBA" id="ARBA00006594"/>
    </source>
</evidence>
<protein>
    <recommendedName>
        <fullName evidence="2">site-specific DNA-methyltransferase (adenine-specific)</fullName>
        <ecNumber evidence="2">2.1.1.72</ecNumber>
    </recommendedName>
</protein>
<dbReference type="Proteomes" id="UP000826146">
    <property type="component" value="Chromosome"/>
</dbReference>
<keyword evidence="4" id="KW-0808">Transferase</keyword>
<dbReference type="InterPro" id="IPR029063">
    <property type="entry name" value="SAM-dependent_MTases_sf"/>
</dbReference>
<evidence type="ECO:0000313" key="10">
    <source>
        <dbReference type="Proteomes" id="UP000826146"/>
    </source>
</evidence>
<sequence length="188" mass="21748">MDGTQFQPIVNFIWNIADLLRDHYTKGKYRDVILPMTVIRRLDAVLEPTKVKVLQKQREDEEQGFPKRHKYLCKASGFDFYNTSHFTLKELTAHPAELKANFKNYLEGFSPNVKDILEKFKFEVQLDTLDKAGILFELVQEFCSTKVNFSISPVLNNQGKVVHQGLSNLGMGYVFEELIRKANLIWCG</sequence>
<dbReference type="Gene3D" id="1.20.1260.30">
    <property type="match status" value="1"/>
</dbReference>
<proteinExistence type="inferred from homology"/>
<dbReference type="InterPro" id="IPR022749">
    <property type="entry name" value="D12N6_MeTrfase_N"/>
</dbReference>
<evidence type="ECO:0000256" key="6">
    <source>
        <dbReference type="ARBA" id="ARBA00022747"/>
    </source>
</evidence>
<evidence type="ECO:0000256" key="5">
    <source>
        <dbReference type="ARBA" id="ARBA00022691"/>
    </source>
</evidence>